<dbReference type="CDD" id="cd08276">
    <property type="entry name" value="MDR7"/>
    <property type="match status" value="1"/>
</dbReference>
<dbReference type="Gene3D" id="3.40.50.720">
    <property type="entry name" value="NAD(P)-binding Rossmann-like Domain"/>
    <property type="match status" value="1"/>
</dbReference>
<reference evidence="2 3" key="1">
    <citation type="submission" date="2016-03" db="EMBL/GenBank/DDBJ databases">
        <authorList>
            <person name="Ploux O."/>
        </authorList>
    </citation>
    <scope>NUCLEOTIDE SEQUENCE [LARGE SCALE GENOMIC DNA]</scope>
    <source>
        <strain evidence="2 3">UAMH 11012</strain>
    </source>
</reference>
<evidence type="ECO:0000259" key="1">
    <source>
        <dbReference type="SMART" id="SM00829"/>
    </source>
</evidence>
<dbReference type="InterPro" id="IPR011032">
    <property type="entry name" value="GroES-like_sf"/>
</dbReference>
<dbReference type="Proteomes" id="UP000184330">
    <property type="component" value="Unassembled WGS sequence"/>
</dbReference>
<dbReference type="Pfam" id="PF08240">
    <property type="entry name" value="ADH_N"/>
    <property type="match status" value="1"/>
</dbReference>
<sequence>MASHLVYRLSNRGPNHTLKQVSEPKPTISKHEVLVKIEGISLNYRDIVIANGTYPFPIKENVVPCSDGAGEVIEVGSSVEGLEIGDHVIANFDAMNLYGQQKTWTHGHGGPIDGVLREYAAFPASVLVKIPKEAKMSFTQMASLVCTGVTAWNALYGNVPLKPGQTVLFQGTGGVSITGLILAKAAGATTIITSSSDSKLALVKEKYGVDHTINYKTHPNWAAEALKIAPTGVDFILENGGSGTIGQSLECITLGGVIAVIGLLVQAKQEDMPDVAGLVLGHGAIVRGITVGSKQLLEELVRFVVARGLEMPVDKTFGFEPEEVEKAYEYLRSGSHVGKVCISLE</sequence>
<dbReference type="InterPro" id="IPR052711">
    <property type="entry name" value="Zinc_ADH-like"/>
</dbReference>
<dbReference type="Gene3D" id="3.90.180.10">
    <property type="entry name" value="Medium-chain alcohol dehydrogenases, catalytic domain"/>
    <property type="match status" value="1"/>
</dbReference>
<dbReference type="InterPro" id="IPR013149">
    <property type="entry name" value="ADH-like_C"/>
</dbReference>
<dbReference type="EMBL" id="FJOG01000039">
    <property type="protein sequence ID" value="CZR66682.1"/>
    <property type="molecule type" value="Genomic_DNA"/>
</dbReference>
<name>A0A1L7XNS8_9HELO</name>
<evidence type="ECO:0000313" key="2">
    <source>
        <dbReference type="EMBL" id="CZR66682.1"/>
    </source>
</evidence>
<dbReference type="SMART" id="SM00829">
    <property type="entry name" value="PKS_ER"/>
    <property type="match status" value="1"/>
</dbReference>
<keyword evidence="3" id="KW-1185">Reference proteome</keyword>
<protein>
    <submittedName>
        <fullName evidence="2">Related to zinc-containing alcohol dehydrogenase</fullName>
    </submittedName>
</protein>
<dbReference type="OrthoDB" id="3509362at2759"/>
<dbReference type="InterPro" id="IPR020843">
    <property type="entry name" value="ER"/>
</dbReference>
<dbReference type="SUPFAM" id="SSF50129">
    <property type="entry name" value="GroES-like"/>
    <property type="match status" value="1"/>
</dbReference>
<proteinExistence type="predicted"/>
<dbReference type="Pfam" id="PF00107">
    <property type="entry name" value="ADH_zinc_N"/>
    <property type="match status" value="1"/>
</dbReference>
<gene>
    <name evidence="2" type="ORF">PAC_16583</name>
</gene>
<accession>A0A1L7XNS8</accession>
<dbReference type="GO" id="GO:0016491">
    <property type="term" value="F:oxidoreductase activity"/>
    <property type="evidence" value="ECO:0007669"/>
    <property type="project" value="InterPro"/>
</dbReference>
<dbReference type="STRING" id="576137.A0A1L7XNS8"/>
<dbReference type="SUPFAM" id="SSF51735">
    <property type="entry name" value="NAD(P)-binding Rossmann-fold domains"/>
    <property type="match status" value="1"/>
</dbReference>
<dbReference type="PANTHER" id="PTHR45033:SF2">
    <property type="entry name" value="ZINC-TYPE ALCOHOL DEHYDROGENASE-LIKE PROTEIN C1773.06C"/>
    <property type="match status" value="1"/>
</dbReference>
<organism evidence="2 3">
    <name type="scientific">Phialocephala subalpina</name>
    <dbReference type="NCBI Taxonomy" id="576137"/>
    <lineage>
        <taxon>Eukaryota</taxon>
        <taxon>Fungi</taxon>
        <taxon>Dikarya</taxon>
        <taxon>Ascomycota</taxon>
        <taxon>Pezizomycotina</taxon>
        <taxon>Leotiomycetes</taxon>
        <taxon>Helotiales</taxon>
        <taxon>Mollisiaceae</taxon>
        <taxon>Phialocephala</taxon>
        <taxon>Phialocephala fortinii species complex</taxon>
    </lineage>
</organism>
<feature type="domain" description="Enoyl reductase (ER)" evidence="1">
    <location>
        <begin position="13"/>
        <end position="342"/>
    </location>
</feature>
<dbReference type="AlphaFoldDB" id="A0A1L7XNS8"/>
<dbReference type="InterPro" id="IPR013154">
    <property type="entry name" value="ADH-like_N"/>
</dbReference>
<dbReference type="PANTHER" id="PTHR45033">
    <property type="match status" value="1"/>
</dbReference>
<dbReference type="InterPro" id="IPR036291">
    <property type="entry name" value="NAD(P)-bd_dom_sf"/>
</dbReference>
<evidence type="ECO:0000313" key="3">
    <source>
        <dbReference type="Proteomes" id="UP000184330"/>
    </source>
</evidence>